<organism evidence="13">
    <name type="scientific">Cuerna arida</name>
    <dbReference type="NCBI Taxonomy" id="1464854"/>
    <lineage>
        <taxon>Eukaryota</taxon>
        <taxon>Metazoa</taxon>
        <taxon>Ecdysozoa</taxon>
        <taxon>Arthropoda</taxon>
        <taxon>Hexapoda</taxon>
        <taxon>Insecta</taxon>
        <taxon>Pterygota</taxon>
        <taxon>Neoptera</taxon>
        <taxon>Paraneoptera</taxon>
        <taxon>Hemiptera</taxon>
        <taxon>Auchenorrhyncha</taxon>
        <taxon>Membracoidea</taxon>
        <taxon>Cicadellidae</taxon>
        <taxon>Cicadellinae</taxon>
        <taxon>Proconiini</taxon>
        <taxon>Cuerna</taxon>
    </lineage>
</organism>
<protein>
    <recommendedName>
        <fullName evidence="3 11">NAD(P)H-hydrate epimerase</fullName>
        <ecNumber evidence="3 11">5.1.99.6</ecNumber>
    </recommendedName>
    <alternativeName>
        <fullName evidence="10 11">NAD(P)HX epimerase</fullName>
    </alternativeName>
</protein>
<dbReference type="EC" id="5.1.99.6" evidence="3 11"/>
<evidence type="ECO:0000256" key="7">
    <source>
        <dbReference type="ARBA" id="ARBA00022958"/>
    </source>
</evidence>
<comment type="caution">
    <text evidence="11">Lacks conserved residue(s) required for the propagation of feature annotation.</text>
</comment>
<dbReference type="EMBL" id="GECZ01020637">
    <property type="protein sequence ID" value="JAS49132.1"/>
    <property type="molecule type" value="Transcribed_RNA"/>
</dbReference>
<dbReference type="HAMAP" id="MF_01966">
    <property type="entry name" value="NADHX_epimerase"/>
    <property type="match status" value="1"/>
</dbReference>
<comment type="similarity">
    <text evidence="11">Belongs to the NnrE/AIBP family.</text>
</comment>
<dbReference type="GO" id="GO:0046872">
    <property type="term" value="F:metal ion binding"/>
    <property type="evidence" value="ECO:0007669"/>
    <property type="project" value="UniProtKB-KW"/>
</dbReference>
<reference evidence="13" key="1">
    <citation type="submission" date="2015-11" db="EMBL/GenBank/DDBJ databases">
        <title>De novo transcriptome assembly of four potential Pierce s Disease insect vectors from Arizona vineyards.</title>
        <authorList>
            <person name="Tassone E.E."/>
        </authorList>
    </citation>
    <scope>NUCLEOTIDE SEQUENCE</scope>
</reference>
<dbReference type="Gene3D" id="3.40.50.10260">
    <property type="entry name" value="YjeF N-terminal domain"/>
    <property type="match status" value="1"/>
</dbReference>
<feature type="binding site" evidence="11">
    <location>
        <position position="215"/>
    </location>
    <ligand>
        <name>K(+)</name>
        <dbReference type="ChEBI" id="CHEBI:29103"/>
    </ligand>
</feature>
<feature type="domain" description="YjeF N-terminal" evidence="12">
    <location>
        <begin position="64"/>
        <end position="270"/>
    </location>
</feature>
<dbReference type="PANTHER" id="PTHR13232">
    <property type="entry name" value="NAD(P)H-HYDRATE EPIMERASE"/>
    <property type="match status" value="1"/>
</dbReference>
<feature type="binding site" evidence="11">
    <location>
        <position position="179"/>
    </location>
    <ligand>
        <name>K(+)</name>
        <dbReference type="ChEBI" id="CHEBI:29103"/>
    </ligand>
</feature>
<keyword evidence="4 11" id="KW-0479">Metal-binding</keyword>
<sequence length="284" mass="31937">MIDKFRYTHSVVKHFPTTIISKLKPSVFPEANTKLVSNSGLAVISNNSIINTQTMVKYLNQEEAINVDLELFNEYKFSVDQLMELAGLSCATAIFHCYKSKPRKNVLICCGPGNNGGDGLVCARHLKLFGFDPAVYYPKRTDKELYHNLTLQCTNMDIPFLDILPNENDIDTNYDIVVDAVFGFSFRPPVRPEFEKLLDTLNKLSVSLCSIDIPSGWHVETGPPANGLKPELLISLTAPKKCAKFFKGKYHYLGGRFVPPKLGKKYDLRLPEYPGTECVVELKH</sequence>
<dbReference type="AlphaFoldDB" id="A0A1B6FG01"/>
<dbReference type="GO" id="GO:0052856">
    <property type="term" value="F:NAD(P)HX epimerase activity"/>
    <property type="evidence" value="ECO:0007669"/>
    <property type="project" value="UniProtKB-UniRule"/>
</dbReference>
<evidence type="ECO:0000313" key="13">
    <source>
        <dbReference type="EMBL" id="JAS49132.1"/>
    </source>
</evidence>
<evidence type="ECO:0000256" key="5">
    <source>
        <dbReference type="ARBA" id="ARBA00022741"/>
    </source>
</evidence>
<comment type="function">
    <text evidence="11">Catalyzes the epimerization of the S- and R-forms of NAD(P)HX, a damaged form of NAD(P)H that is a result of enzymatic or heat-dependent hydration. This is a prerequisite for the S-specific NAD(P)H-hydrate dehydratase to allow the repair of both epimers of NAD(P)HX.</text>
</comment>
<evidence type="ECO:0000256" key="10">
    <source>
        <dbReference type="ARBA" id="ARBA00041210"/>
    </source>
</evidence>
<feature type="binding site" evidence="11">
    <location>
        <position position="115"/>
    </location>
    <ligand>
        <name>K(+)</name>
        <dbReference type="ChEBI" id="CHEBI:29103"/>
    </ligand>
</feature>
<evidence type="ECO:0000256" key="11">
    <source>
        <dbReference type="HAMAP-Rule" id="MF_03159"/>
    </source>
</evidence>
<dbReference type="NCBIfam" id="TIGR00197">
    <property type="entry name" value="yjeF_nterm"/>
    <property type="match status" value="1"/>
</dbReference>
<evidence type="ECO:0000256" key="1">
    <source>
        <dbReference type="ARBA" id="ARBA00000013"/>
    </source>
</evidence>
<dbReference type="GO" id="GO:0000166">
    <property type="term" value="F:nucleotide binding"/>
    <property type="evidence" value="ECO:0007669"/>
    <property type="project" value="UniProtKB-KW"/>
</dbReference>
<evidence type="ECO:0000256" key="8">
    <source>
        <dbReference type="ARBA" id="ARBA00023027"/>
    </source>
</evidence>
<comment type="catalytic activity">
    <reaction evidence="2 11">
        <text>(6R)-NADPHX = (6S)-NADPHX</text>
        <dbReference type="Rhea" id="RHEA:32227"/>
        <dbReference type="ChEBI" id="CHEBI:64076"/>
        <dbReference type="ChEBI" id="CHEBI:64077"/>
        <dbReference type="EC" id="5.1.99.6"/>
    </reaction>
</comment>
<gene>
    <name evidence="13" type="ORF">g.25498</name>
</gene>
<dbReference type="SUPFAM" id="SSF64153">
    <property type="entry name" value="YjeF N-terminal domain-like"/>
    <property type="match status" value="1"/>
</dbReference>
<dbReference type="PROSITE" id="PS51385">
    <property type="entry name" value="YJEF_N"/>
    <property type="match status" value="1"/>
</dbReference>
<keyword evidence="8 11" id="KW-0520">NAD</keyword>
<dbReference type="InterPro" id="IPR004443">
    <property type="entry name" value="YjeF_N_dom"/>
</dbReference>
<keyword evidence="5 11" id="KW-0547">Nucleotide-binding</keyword>
<feature type="binding site" evidence="11">
    <location>
        <position position="212"/>
    </location>
    <ligand>
        <name>(6S)-NADPHX</name>
        <dbReference type="ChEBI" id="CHEBI:64076"/>
    </ligand>
</feature>
<feature type="binding site" evidence="11">
    <location>
        <begin position="114"/>
        <end position="118"/>
    </location>
    <ligand>
        <name>(6S)-NADPHX</name>
        <dbReference type="ChEBI" id="CHEBI:64076"/>
    </ligand>
</feature>
<dbReference type="PANTHER" id="PTHR13232:SF10">
    <property type="entry name" value="NAD(P)H-HYDRATE EPIMERASE"/>
    <property type="match status" value="1"/>
</dbReference>
<evidence type="ECO:0000256" key="3">
    <source>
        <dbReference type="ARBA" id="ARBA00012228"/>
    </source>
</evidence>
<keyword evidence="7 11" id="KW-0630">Potassium</keyword>
<dbReference type="GO" id="GO:0005739">
    <property type="term" value="C:mitochondrion"/>
    <property type="evidence" value="ECO:0007669"/>
    <property type="project" value="TreeGrafter"/>
</dbReference>
<keyword evidence="9 11" id="KW-0413">Isomerase</keyword>
<comment type="cofactor">
    <cofactor evidence="11">
        <name>K(+)</name>
        <dbReference type="ChEBI" id="CHEBI:29103"/>
    </cofactor>
    <text evidence="11">Binds 1 potassium ion per subunit.</text>
</comment>
<keyword evidence="6" id="KW-0521">NADP</keyword>
<dbReference type="Pfam" id="PF03853">
    <property type="entry name" value="YjeF_N"/>
    <property type="match status" value="1"/>
</dbReference>
<evidence type="ECO:0000259" key="12">
    <source>
        <dbReference type="PROSITE" id="PS51385"/>
    </source>
</evidence>
<evidence type="ECO:0000256" key="2">
    <source>
        <dbReference type="ARBA" id="ARBA00000909"/>
    </source>
</evidence>
<comment type="catalytic activity">
    <reaction evidence="1 11">
        <text>(6R)-NADHX = (6S)-NADHX</text>
        <dbReference type="Rhea" id="RHEA:32215"/>
        <dbReference type="ChEBI" id="CHEBI:64074"/>
        <dbReference type="ChEBI" id="CHEBI:64075"/>
        <dbReference type="EC" id="5.1.99.6"/>
    </reaction>
</comment>
<name>A0A1B6FG01_9HEMI</name>
<evidence type="ECO:0000256" key="4">
    <source>
        <dbReference type="ARBA" id="ARBA00022723"/>
    </source>
</evidence>
<dbReference type="FunFam" id="3.40.50.10260:FF:000002">
    <property type="entry name" value="NAD(P)H-hydrate epimerase"/>
    <property type="match status" value="1"/>
</dbReference>
<dbReference type="InterPro" id="IPR036652">
    <property type="entry name" value="YjeF_N_dom_sf"/>
</dbReference>
<dbReference type="InterPro" id="IPR032976">
    <property type="entry name" value="YJEFN_prot_NAXE-like"/>
</dbReference>
<evidence type="ECO:0000256" key="6">
    <source>
        <dbReference type="ARBA" id="ARBA00022857"/>
    </source>
</evidence>
<proteinExistence type="inferred from homology"/>
<accession>A0A1B6FG01</accession>
<feature type="binding site" evidence="11">
    <location>
        <begin position="183"/>
        <end position="189"/>
    </location>
    <ligand>
        <name>(6S)-NADPHX</name>
        <dbReference type="ChEBI" id="CHEBI:64076"/>
    </ligand>
</feature>
<evidence type="ECO:0000256" key="9">
    <source>
        <dbReference type="ARBA" id="ARBA00023235"/>
    </source>
</evidence>